<organism evidence="2 3">
    <name type="scientific">Arcobacter venerupis</name>
    <dbReference type="NCBI Taxonomy" id="1054033"/>
    <lineage>
        <taxon>Bacteria</taxon>
        <taxon>Pseudomonadati</taxon>
        <taxon>Campylobacterota</taxon>
        <taxon>Epsilonproteobacteria</taxon>
        <taxon>Campylobacterales</taxon>
        <taxon>Arcobacteraceae</taxon>
        <taxon>Arcobacter</taxon>
    </lineage>
</organism>
<accession>A0AAE7BCM9</accession>
<dbReference type="EMBL" id="CP053840">
    <property type="protein sequence ID" value="QKF67820.1"/>
    <property type="molecule type" value="Genomic_DNA"/>
</dbReference>
<dbReference type="Pfam" id="PF13280">
    <property type="entry name" value="WYL"/>
    <property type="match status" value="1"/>
</dbReference>
<keyword evidence="3" id="KW-1185">Reference proteome</keyword>
<evidence type="ECO:0000313" key="3">
    <source>
        <dbReference type="Proteomes" id="UP000503482"/>
    </source>
</evidence>
<dbReference type="AlphaFoldDB" id="A0AAE7BCM9"/>
<sequence length="297" mass="34914">MAHDLLAKRLAYILTKLNNGEKFTLKELALEFGTTTKTISRDLNERFIYIPIKKEKNLYSLHEYALGKLNLEDIKNFATISGIKSLYPTLTNQFLTEILENKINKVFLVKNSGFEMIENKKDDFEKLSRAIINHHVVEFLYKDKEKIVEPYKLINSNGVWYLCANDSGKLKTYSFTKIENLKTKEDKFNLNSELLKEIEKDEINWFSNKLKEVQLKIDNSAKDYFLRKKVLSNMKIVEENDQYFIVLTKIAFEDEIINLVKYWIPYIQILSPNDLVEKLNNILNGYIKRTQPVQSQC</sequence>
<feature type="domain" description="WYL" evidence="1">
    <location>
        <begin position="124"/>
        <end position="182"/>
    </location>
</feature>
<gene>
    <name evidence="2" type="ORF">AVENP_2292</name>
</gene>
<dbReference type="PANTHER" id="PTHR34580:SF1">
    <property type="entry name" value="PROTEIN PAFC"/>
    <property type="match status" value="1"/>
</dbReference>
<proteinExistence type="predicted"/>
<dbReference type="PANTHER" id="PTHR34580">
    <property type="match status" value="1"/>
</dbReference>
<name>A0AAE7BCM9_9BACT</name>
<evidence type="ECO:0000259" key="1">
    <source>
        <dbReference type="Pfam" id="PF13280"/>
    </source>
</evidence>
<dbReference type="InterPro" id="IPR051534">
    <property type="entry name" value="CBASS_pafABC_assoc_protein"/>
</dbReference>
<dbReference type="InterPro" id="IPR026881">
    <property type="entry name" value="WYL_dom"/>
</dbReference>
<dbReference type="KEGG" id="avp:AVENP_2292"/>
<protein>
    <submittedName>
        <fullName evidence="2">Transcriptional regulator (WYL domain)</fullName>
    </submittedName>
</protein>
<dbReference type="PROSITE" id="PS52050">
    <property type="entry name" value="WYL"/>
    <property type="match status" value="1"/>
</dbReference>
<dbReference type="RefSeq" id="WP_128359040.1">
    <property type="nucleotide sequence ID" value="NZ_CP053840.1"/>
</dbReference>
<evidence type="ECO:0000313" key="2">
    <source>
        <dbReference type="EMBL" id="QKF67820.1"/>
    </source>
</evidence>
<reference evidence="2 3" key="1">
    <citation type="submission" date="2020-05" db="EMBL/GenBank/DDBJ databases">
        <title>Complete genome sequencing of Campylobacter and Arcobacter type strains.</title>
        <authorList>
            <person name="Miller W.G."/>
            <person name="Yee E."/>
        </authorList>
    </citation>
    <scope>NUCLEOTIDE SEQUENCE [LARGE SCALE GENOMIC DNA]</scope>
    <source>
        <strain evidence="2 3">LMG 26156</strain>
    </source>
</reference>
<dbReference type="Proteomes" id="UP000503482">
    <property type="component" value="Chromosome"/>
</dbReference>